<evidence type="ECO:0000313" key="2">
    <source>
        <dbReference type="Proteomes" id="UP001293791"/>
    </source>
</evidence>
<keyword evidence="2" id="KW-1185">Reference proteome</keyword>
<dbReference type="Proteomes" id="UP001293791">
    <property type="component" value="Unassembled WGS sequence"/>
</dbReference>
<gene>
    <name evidence="1" type="ORF">Cyrtocomes_00496</name>
</gene>
<evidence type="ECO:0000313" key="1">
    <source>
        <dbReference type="EMBL" id="MDZ5762127.1"/>
    </source>
</evidence>
<accession>A0ABU5L7V8</accession>
<dbReference type="EMBL" id="JARGYT010000021">
    <property type="protein sequence ID" value="MDZ5762127.1"/>
    <property type="molecule type" value="Genomic_DNA"/>
</dbReference>
<comment type="caution">
    <text evidence="1">The sequence shown here is derived from an EMBL/GenBank/DDBJ whole genome shotgun (WGS) entry which is preliminary data.</text>
</comment>
<proteinExistence type="predicted"/>
<sequence length="82" mass="9647">MMNSDIKREYINDCSIKQRFAPMIVYCNSDVFMIYVKEFLVKELKRGQVVVMDDIKFHKNADVIEEIKSVVGCEVLFLTHQI</sequence>
<dbReference type="RefSeq" id="WP_322497611.1">
    <property type="nucleotide sequence ID" value="NZ_JARGYT010000021.1"/>
</dbReference>
<protein>
    <submittedName>
        <fullName evidence="1">IS630 family transposase domain protein</fullName>
    </submittedName>
</protein>
<reference evidence="1 2" key="1">
    <citation type="submission" date="2023-02" db="EMBL/GenBank/DDBJ databases">
        <title>Host association and intracellularity evolved multiple times independently in the Rickettsiales.</title>
        <authorList>
            <person name="Castelli M."/>
            <person name="Nardi T."/>
            <person name="Gammuto L."/>
            <person name="Bellinzona G."/>
            <person name="Sabaneyeva E."/>
            <person name="Potekhin A."/>
            <person name="Serra V."/>
            <person name="Petroni G."/>
            <person name="Sassera D."/>
        </authorList>
    </citation>
    <scope>NUCLEOTIDE SEQUENCE [LARGE SCALE GENOMIC DNA]</scope>
    <source>
        <strain evidence="1 2">BOD18</strain>
    </source>
</reference>
<name>A0ABU5L7V8_9RICK</name>
<organism evidence="1 2">
    <name type="scientific">Candidatus Cyrtobacter comes</name>
    <dbReference type="NCBI Taxonomy" id="675776"/>
    <lineage>
        <taxon>Bacteria</taxon>
        <taxon>Pseudomonadati</taxon>
        <taxon>Pseudomonadota</taxon>
        <taxon>Alphaproteobacteria</taxon>
        <taxon>Rickettsiales</taxon>
        <taxon>Candidatus Midichloriaceae</taxon>
        <taxon>Candidatus Cyrtobacter</taxon>
    </lineage>
</organism>